<dbReference type="WBParaSite" id="PS1159_v2.g24259.t1">
    <property type="protein sequence ID" value="PS1159_v2.g24259.t1"/>
    <property type="gene ID" value="PS1159_v2.g24259"/>
</dbReference>
<reference evidence="2" key="1">
    <citation type="submission" date="2022-11" db="UniProtKB">
        <authorList>
            <consortium name="WormBaseParasite"/>
        </authorList>
    </citation>
    <scope>IDENTIFICATION</scope>
</reference>
<dbReference type="Proteomes" id="UP000887580">
    <property type="component" value="Unplaced"/>
</dbReference>
<protein>
    <submittedName>
        <fullName evidence="2">Uncharacterized protein</fullName>
    </submittedName>
</protein>
<evidence type="ECO:0000313" key="1">
    <source>
        <dbReference type="Proteomes" id="UP000887580"/>
    </source>
</evidence>
<evidence type="ECO:0000313" key="2">
    <source>
        <dbReference type="WBParaSite" id="PS1159_v2.g24259.t1"/>
    </source>
</evidence>
<sequence length="473" mass="52649">MPPEEAASDIENISELLAFAEKEDSISKDQITFTNADIKIDEFVRLEWSIDEALGHFFKSVKDAKTAGDRDTTFVIMAYANRMMKSFPQKVAEFIDDLIENKNEKEIGNFYAYLEEVAISEIEIPLVDYMKTLFGEEKFASNILALNEIHGCCKKDVILRTVLTTFKEKFYNTLTLPSELAVYRSIVTSLKSTKLSTNFVELLQTFWKLSLAEKGEEEIDNIEAETEECHFEHVLFANALEKFGEEIEKGTRKKGISFRFIRKDLRSMFVPLGFKTFDEDGHHVLEVSGRKIIFSTVIKKLETRFNSKVTQLRFSATNEIVVDEDITFPGICISIVSPNVIIKGQITFDISGKDAPDNSDIEKASDGVEKGSDGQDGHDGVAGGSAGHFCIYANSVKNPEKLHVVMNGGNGNNGQDGGNGKMGEDGYGEKFNEVFSEDEKSSITWKSAGNALTGGLGYSFLGAFERAMMQSVP</sequence>
<accession>A0AC35G7J9</accession>
<organism evidence="1 2">
    <name type="scientific">Panagrolaimus sp. PS1159</name>
    <dbReference type="NCBI Taxonomy" id="55785"/>
    <lineage>
        <taxon>Eukaryota</taxon>
        <taxon>Metazoa</taxon>
        <taxon>Ecdysozoa</taxon>
        <taxon>Nematoda</taxon>
        <taxon>Chromadorea</taxon>
        <taxon>Rhabditida</taxon>
        <taxon>Tylenchina</taxon>
        <taxon>Panagrolaimomorpha</taxon>
        <taxon>Panagrolaimoidea</taxon>
        <taxon>Panagrolaimidae</taxon>
        <taxon>Panagrolaimus</taxon>
    </lineage>
</organism>
<name>A0AC35G7J9_9BILA</name>
<proteinExistence type="predicted"/>